<evidence type="ECO:0000313" key="2">
    <source>
        <dbReference type="EMBL" id="RRS03653.1"/>
    </source>
</evidence>
<sequence length="395" mass="42567">MADKTLTEAAWKSLTKGKAVTADADVLKALALLARADKLKPDATGLAQQRDALAAVDKALATFEKANAKTAKADKALQAGLSDMSGGVERSRKAVEQQIRDLATSTAKAKAAAPDEDEGDDTPDILTTRMVPLLRQVRAGTPAHTKLVLSGKEVVVLLSRKPISPARRTLMVEQLEQKGSVKVIDGTCVLDNKFITFVLDNPASGLAKKISAALLKQTGLRVPVRVRGPDGDIDEDDDDEEAVGAKDKPQATSTTSQQATVDKGRFVNHAKSRLAWEKVRQKLQADLKSLESAVLGYCKGQPDLAGPATAKVRKLDTILVELDESLMDILDKALNAQTDQKRLDLHEESRAVLARYIRFVKSDPLLAGVDQNPFVPLKTREFLLASLQALDKSLA</sequence>
<dbReference type="AlphaFoldDB" id="A0A3R8S253"/>
<organism evidence="2 3">
    <name type="scientific">Aquabacterium soli</name>
    <dbReference type="NCBI Taxonomy" id="2493092"/>
    <lineage>
        <taxon>Bacteria</taxon>
        <taxon>Pseudomonadati</taxon>
        <taxon>Pseudomonadota</taxon>
        <taxon>Betaproteobacteria</taxon>
        <taxon>Burkholderiales</taxon>
        <taxon>Aquabacterium</taxon>
    </lineage>
</organism>
<evidence type="ECO:0000256" key="1">
    <source>
        <dbReference type="SAM" id="MobiDB-lite"/>
    </source>
</evidence>
<reference evidence="2 3" key="1">
    <citation type="submission" date="2018-12" db="EMBL/GenBank/DDBJ databases">
        <title>The whole draft genome of Aquabacterium sp. SJQ9.</title>
        <authorList>
            <person name="Sun L."/>
            <person name="Gao X."/>
            <person name="Chen W."/>
            <person name="Huang K."/>
        </authorList>
    </citation>
    <scope>NUCLEOTIDE SEQUENCE [LARGE SCALE GENOMIC DNA]</scope>
    <source>
        <strain evidence="2 3">SJQ9</strain>
    </source>
</reference>
<keyword evidence="3" id="KW-1185">Reference proteome</keyword>
<gene>
    <name evidence="2" type="ORF">EIP75_13735</name>
</gene>
<dbReference type="Proteomes" id="UP000269265">
    <property type="component" value="Unassembled WGS sequence"/>
</dbReference>
<feature type="region of interest" description="Disordered" evidence="1">
    <location>
        <begin position="226"/>
        <end position="259"/>
    </location>
</feature>
<comment type="caution">
    <text evidence="2">The sequence shown here is derived from an EMBL/GenBank/DDBJ whole genome shotgun (WGS) entry which is preliminary data.</text>
</comment>
<protein>
    <submittedName>
        <fullName evidence="2">Uncharacterized protein</fullName>
    </submittedName>
</protein>
<dbReference type="EMBL" id="RSED01000010">
    <property type="protein sequence ID" value="RRS03653.1"/>
    <property type="molecule type" value="Genomic_DNA"/>
</dbReference>
<dbReference type="OrthoDB" id="9154855at2"/>
<dbReference type="RefSeq" id="WP_125243859.1">
    <property type="nucleotide sequence ID" value="NZ_RSED01000010.1"/>
</dbReference>
<feature type="compositionally biased region" description="Acidic residues" evidence="1">
    <location>
        <begin position="231"/>
        <end position="242"/>
    </location>
</feature>
<feature type="compositionally biased region" description="Low complexity" evidence="1">
    <location>
        <begin position="250"/>
        <end position="259"/>
    </location>
</feature>
<name>A0A3R8S253_9BURK</name>
<accession>A0A3R8S253</accession>
<proteinExistence type="predicted"/>
<evidence type="ECO:0000313" key="3">
    <source>
        <dbReference type="Proteomes" id="UP000269265"/>
    </source>
</evidence>